<gene>
    <name evidence="2" type="ORF">Aglo03_07880</name>
</gene>
<dbReference type="InterPro" id="IPR036291">
    <property type="entry name" value="NAD(P)-bd_dom_sf"/>
</dbReference>
<dbReference type="Gene3D" id="3.40.50.720">
    <property type="entry name" value="NAD(P)-binding Rossmann-like Domain"/>
    <property type="match status" value="1"/>
</dbReference>
<feature type="domain" description="NmrA-like" evidence="1">
    <location>
        <begin position="4"/>
        <end position="218"/>
    </location>
</feature>
<dbReference type="Gene3D" id="3.90.25.10">
    <property type="entry name" value="UDP-galactose 4-epimerase, domain 1"/>
    <property type="match status" value="1"/>
</dbReference>
<dbReference type="Pfam" id="PF05368">
    <property type="entry name" value="NmrA"/>
    <property type="match status" value="1"/>
</dbReference>
<keyword evidence="3" id="KW-1185">Reference proteome</keyword>
<organism evidence="2 3">
    <name type="scientific">Actinokineospora globicatena</name>
    <dbReference type="NCBI Taxonomy" id="103729"/>
    <lineage>
        <taxon>Bacteria</taxon>
        <taxon>Bacillati</taxon>
        <taxon>Actinomycetota</taxon>
        <taxon>Actinomycetes</taxon>
        <taxon>Pseudonocardiales</taxon>
        <taxon>Pseudonocardiaceae</taxon>
        <taxon>Actinokineospora</taxon>
    </lineage>
</organism>
<comment type="caution">
    <text evidence="2">The sequence shown here is derived from an EMBL/GenBank/DDBJ whole genome shotgun (WGS) entry which is preliminary data.</text>
</comment>
<proteinExistence type="predicted"/>
<protein>
    <submittedName>
        <fullName evidence="2">NmrA family protein</fullName>
    </submittedName>
</protein>
<evidence type="ECO:0000313" key="2">
    <source>
        <dbReference type="EMBL" id="GLW89972.1"/>
    </source>
</evidence>
<dbReference type="EMBL" id="BSSD01000001">
    <property type="protein sequence ID" value="GLW89972.1"/>
    <property type="molecule type" value="Genomic_DNA"/>
</dbReference>
<evidence type="ECO:0000259" key="1">
    <source>
        <dbReference type="Pfam" id="PF05368"/>
    </source>
</evidence>
<dbReference type="InterPro" id="IPR051604">
    <property type="entry name" value="Ergot_Alk_Oxidoreductase"/>
</dbReference>
<dbReference type="Proteomes" id="UP001165042">
    <property type="component" value="Unassembled WGS sequence"/>
</dbReference>
<accession>A0A9W6V624</accession>
<dbReference type="SUPFAM" id="SSF51735">
    <property type="entry name" value="NAD(P)-binding Rossmann-fold domains"/>
    <property type="match status" value="1"/>
</dbReference>
<dbReference type="AlphaFoldDB" id="A0A9W6V624"/>
<evidence type="ECO:0000313" key="3">
    <source>
        <dbReference type="Proteomes" id="UP001165042"/>
    </source>
</evidence>
<reference evidence="2" key="1">
    <citation type="submission" date="2023-02" db="EMBL/GenBank/DDBJ databases">
        <title>Actinokineospora globicatena NBRC 15670.</title>
        <authorList>
            <person name="Ichikawa N."/>
            <person name="Sato H."/>
            <person name="Tonouchi N."/>
        </authorList>
    </citation>
    <scope>NUCLEOTIDE SEQUENCE</scope>
    <source>
        <strain evidence="2">NBRC 15670</strain>
    </source>
</reference>
<dbReference type="PANTHER" id="PTHR43162:SF1">
    <property type="entry name" value="PRESTALK A DIFFERENTIATION PROTEIN A"/>
    <property type="match status" value="1"/>
</dbReference>
<dbReference type="PANTHER" id="PTHR43162">
    <property type="match status" value="1"/>
</dbReference>
<sequence length="280" mass="29616">MSDHVVTVLGATGKTGRHVVAQAVDQGWTVRAAGRRPAVAGEFVPFDWDDESTWHPAFAGADAAYIVIPFNHAGAPEKAPDVIRAAVAAGVPRIALLSTIDVDHAPDDDPTKVAEQTLLSLPVEAALIRPTWFLDNFTVGSFRGMLETGELRLPAGEAPFPFVDTRDIAAVAVAALAPNGPTGPLPVTGPESVTHHAVAEALEAALGRPFRYIPVEPAEFIALLESRGFTYSYGDFLADALGKVADGSFVIPVANTVQVHCGRRAYTPAEFAQHHAETQS</sequence>
<dbReference type="RefSeq" id="WP_285607588.1">
    <property type="nucleotide sequence ID" value="NZ_BSSD01000001.1"/>
</dbReference>
<dbReference type="InterPro" id="IPR008030">
    <property type="entry name" value="NmrA-like"/>
</dbReference>
<name>A0A9W6V624_9PSEU</name>